<reference evidence="1 2" key="1">
    <citation type="journal article" date="2024" name="Ann. Entomol. Soc. Am.">
        <title>Genomic analyses of the southern and eastern yellowjacket wasps (Hymenoptera: Vespidae) reveal evolutionary signatures of social life.</title>
        <authorList>
            <person name="Catto M.A."/>
            <person name="Caine P.B."/>
            <person name="Orr S.E."/>
            <person name="Hunt B.G."/>
            <person name="Goodisman M.A.D."/>
        </authorList>
    </citation>
    <scope>NUCLEOTIDE SEQUENCE [LARGE SCALE GENOMIC DNA]</scope>
    <source>
        <strain evidence="1">233</strain>
        <tissue evidence="1">Head and thorax</tissue>
    </source>
</reference>
<sequence length="88" mass="10408">MIAADKLEYSENNRNYDGIVEEPENQIFCHRTLPNLLKKNKNYLCENSEKLAKVPDFSYYILQLLSEEEREAICEACDVPKELRYFNV</sequence>
<evidence type="ECO:0000313" key="1">
    <source>
        <dbReference type="EMBL" id="KAL2741431.1"/>
    </source>
</evidence>
<dbReference type="AlphaFoldDB" id="A0ABD2C8P0"/>
<protein>
    <submittedName>
        <fullName evidence="1">Uncharacterized protein</fullName>
    </submittedName>
</protein>
<gene>
    <name evidence="1" type="ORF">V1478_000189</name>
</gene>
<comment type="caution">
    <text evidence="1">The sequence shown here is derived from an EMBL/GenBank/DDBJ whole genome shotgun (WGS) entry which is preliminary data.</text>
</comment>
<name>A0ABD2C8P0_VESSQ</name>
<organism evidence="1 2">
    <name type="scientific">Vespula squamosa</name>
    <name type="common">Southern yellow jacket</name>
    <name type="synonym">Wasp</name>
    <dbReference type="NCBI Taxonomy" id="30214"/>
    <lineage>
        <taxon>Eukaryota</taxon>
        <taxon>Metazoa</taxon>
        <taxon>Ecdysozoa</taxon>
        <taxon>Arthropoda</taxon>
        <taxon>Hexapoda</taxon>
        <taxon>Insecta</taxon>
        <taxon>Pterygota</taxon>
        <taxon>Neoptera</taxon>
        <taxon>Endopterygota</taxon>
        <taxon>Hymenoptera</taxon>
        <taxon>Apocrita</taxon>
        <taxon>Aculeata</taxon>
        <taxon>Vespoidea</taxon>
        <taxon>Vespidae</taxon>
        <taxon>Vespinae</taxon>
        <taxon>Vespula</taxon>
    </lineage>
</organism>
<proteinExistence type="predicted"/>
<evidence type="ECO:0000313" key="2">
    <source>
        <dbReference type="Proteomes" id="UP001607302"/>
    </source>
</evidence>
<dbReference type="Proteomes" id="UP001607302">
    <property type="component" value="Unassembled WGS sequence"/>
</dbReference>
<dbReference type="EMBL" id="JAUDFV010000019">
    <property type="protein sequence ID" value="KAL2741431.1"/>
    <property type="molecule type" value="Genomic_DNA"/>
</dbReference>
<accession>A0ABD2C8P0</accession>
<keyword evidence="2" id="KW-1185">Reference proteome</keyword>